<dbReference type="AlphaFoldDB" id="X1DCI1"/>
<protein>
    <submittedName>
        <fullName evidence="1">Uncharacterized protein</fullName>
    </submittedName>
</protein>
<dbReference type="EMBL" id="BART01033224">
    <property type="protein sequence ID" value="GAH17932.1"/>
    <property type="molecule type" value="Genomic_DNA"/>
</dbReference>
<organism evidence="1">
    <name type="scientific">marine sediment metagenome</name>
    <dbReference type="NCBI Taxonomy" id="412755"/>
    <lineage>
        <taxon>unclassified sequences</taxon>
        <taxon>metagenomes</taxon>
        <taxon>ecological metagenomes</taxon>
    </lineage>
</organism>
<gene>
    <name evidence="1" type="ORF">S01H4_57173</name>
</gene>
<name>X1DCI1_9ZZZZ</name>
<sequence length="127" mass="15104">MKDYPNVGNCLIVQSSTPNFKMWVNYPSTKPLSINTLRHNYHVIFGKFHSYEYCCKIISMLADLDIINKDYVNIREMRQDMTLRVTSVVNVKQVKDKPKIIEHVRNKRGSRYNKGINRYKILFKLFQ</sequence>
<accession>X1DCI1</accession>
<proteinExistence type="predicted"/>
<comment type="caution">
    <text evidence="1">The sequence shown here is derived from an EMBL/GenBank/DDBJ whole genome shotgun (WGS) entry which is preliminary data.</text>
</comment>
<reference evidence="1" key="1">
    <citation type="journal article" date="2014" name="Front. Microbiol.">
        <title>High frequency of phylogenetically diverse reductive dehalogenase-homologous genes in deep subseafloor sedimentary metagenomes.</title>
        <authorList>
            <person name="Kawai M."/>
            <person name="Futagami T."/>
            <person name="Toyoda A."/>
            <person name="Takaki Y."/>
            <person name="Nishi S."/>
            <person name="Hori S."/>
            <person name="Arai W."/>
            <person name="Tsubouchi T."/>
            <person name="Morono Y."/>
            <person name="Uchiyama I."/>
            <person name="Ito T."/>
            <person name="Fujiyama A."/>
            <person name="Inagaki F."/>
            <person name="Takami H."/>
        </authorList>
    </citation>
    <scope>NUCLEOTIDE SEQUENCE</scope>
    <source>
        <strain evidence="1">Expedition CK06-06</strain>
    </source>
</reference>
<evidence type="ECO:0000313" key="1">
    <source>
        <dbReference type="EMBL" id="GAH17932.1"/>
    </source>
</evidence>